<keyword evidence="3" id="KW-1185">Reference proteome</keyword>
<reference evidence="2 3" key="1">
    <citation type="submission" date="2023-08" db="EMBL/GenBank/DDBJ databases">
        <title>Microbacterium sp. nov., isolated from a waste landfill.</title>
        <authorList>
            <person name="Wen W."/>
        </authorList>
    </citation>
    <scope>NUCLEOTIDE SEQUENCE [LARGE SCALE GENOMIC DNA]</scope>
    <source>
        <strain evidence="2 3">ASV81</strain>
    </source>
</reference>
<proteinExistence type="predicted"/>
<dbReference type="Proteomes" id="UP001230289">
    <property type="component" value="Unassembled WGS sequence"/>
</dbReference>
<keyword evidence="1" id="KW-1133">Transmembrane helix</keyword>
<evidence type="ECO:0000313" key="2">
    <source>
        <dbReference type="EMBL" id="MDQ4215785.1"/>
    </source>
</evidence>
<evidence type="ECO:0000313" key="3">
    <source>
        <dbReference type="Proteomes" id="UP001230289"/>
    </source>
</evidence>
<keyword evidence="1" id="KW-0812">Transmembrane</keyword>
<feature type="transmembrane region" description="Helical" evidence="1">
    <location>
        <begin position="32"/>
        <end position="56"/>
    </location>
</feature>
<protein>
    <submittedName>
        <fullName evidence="2">Uncharacterized protein</fullName>
    </submittedName>
</protein>
<gene>
    <name evidence="2" type="ORF">RBR11_17860</name>
</gene>
<organism evidence="2 3">
    <name type="scientific">Microbacterium capsulatum</name>
    <dbReference type="NCBI Taxonomy" id="3041921"/>
    <lineage>
        <taxon>Bacteria</taxon>
        <taxon>Bacillati</taxon>
        <taxon>Actinomycetota</taxon>
        <taxon>Actinomycetes</taxon>
        <taxon>Micrococcales</taxon>
        <taxon>Microbacteriaceae</taxon>
        <taxon>Microbacterium</taxon>
    </lineage>
</organism>
<keyword evidence="1" id="KW-0472">Membrane</keyword>
<accession>A0ABU0XKV9</accession>
<name>A0ABU0XKV9_9MICO</name>
<dbReference type="EMBL" id="JAVFCB010000015">
    <property type="protein sequence ID" value="MDQ4215785.1"/>
    <property type="molecule type" value="Genomic_DNA"/>
</dbReference>
<evidence type="ECO:0000256" key="1">
    <source>
        <dbReference type="SAM" id="Phobius"/>
    </source>
</evidence>
<comment type="caution">
    <text evidence="2">The sequence shown here is derived from an EMBL/GenBank/DDBJ whole genome shotgun (WGS) entry which is preliminary data.</text>
</comment>
<sequence>MGIAKLFLGSVLAAGSALYAVAIILRSASGPAVISSVLAGLLFLAALLQGWGLFPVAMNARGHARRTAASDWVIVRQVRCAVGDETLWATGPGWILWHGATARIEEPRSQFAFHSRARTVLEIGHDSVLAADIRKPFRGRYAHVFLTMHDGRLLEIDVAPRSGSTGWGVRRGRLLEVADKLRGTSSGHS</sequence>